<dbReference type="HAMAP" id="MF_00181">
    <property type="entry name" value="Cytosol_peptidase_M17"/>
    <property type="match status" value="1"/>
</dbReference>
<feature type="binding site" evidence="7">
    <location>
        <position position="260"/>
    </location>
    <ligand>
        <name>Mn(2+)</name>
        <dbReference type="ChEBI" id="CHEBI:29035"/>
        <label>2</label>
    </ligand>
</feature>
<dbReference type="NCBIfam" id="NF002073">
    <property type="entry name" value="PRK00913.1-2"/>
    <property type="match status" value="1"/>
</dbReference>
<dbReference type="Pfam" id="PF00883">
    <property type="entry name" value="Peptidase_M17"/>
    <property type="match status" value="1"/>
</dbReference>
<dbReference type="Pfam" id="PF02789">
    <property type="entry name" value="Peptidase_M17_N"/>
    <property type="match status" value="1"/>
</dbReference>
<dbReference type="STRING" id="1197717.BED41_03970"/>
<feature type="binding site" evidence="7">
    <location>
        <position position="255"/>
    </location>
    <ligand>
        <name>Mn(2+)</name>
        <dbReference type="ChEBI" id="CHEBI:29035"/>
        <label>2</label>
    </ligand>
</feature>
<evidence type="ECO:0000256" key="3">
    <source>
        <dbReference type="ARBA" id="ARBA00009528"/>
    </source>
</evidence>
<comment type="function">
    <text evidence="7">Presumably involved in the processing and regular turnover of intracellular proteins. Catalyzes the removal of unsubstituted N-terminal amino acids from various peptides.</text>
</comment>
<feature type="domain" description="Cytosol aminopeptidase" evidence="8">
    <location>
        <begin position="335"/>
        <end position="342"/>
    </location>
</feature>
<proteinExistence type="inferred from homology"/>
<dbReference type="InterPro" id="IPR043472">
    <property type="entry name" value="Macro_dom-like"/>
</dbReference>
<dbReference type="InterPro" id="IPR008283">
    <property type="entry name" value="Peptidase_M17_N"/>
</dbReference>
<dbReference type="GO" id="GO:0006508">
    <property type="term" value="P:proteolysis"/>
    <property type="evidence" value="ECO:0007669"/>
    <property type="project" value="UniProtKB-KW"/>
</dbReference>
<feature type="binding site" evidence="7">
    <location>
        <position position="339"/>
    </location>
    <ligand>
        <name>Mn(2+)</name>
        <dbReference type="ChEBI" id="CHEBI:29035"/>
        <label>1</label>
    </ligand>
</feature>
<dbReference type="OrthoDB" id="9809354at2"/>
<dbReference type="EC" id="3.4.11.1" evidence="7"/>
<dbReference type="SUPFAM" id="SSF53187">
    <property type="entry name" value="Zn-dependent exopeptidases"/>
    <property type="match status" value="1"/>
</dbReference>
<dbReference type="CDD" id="cd00433">
    <property type="entry name" value="Peptidase_M17"/>
    <property type="match status" value="1"/>
</dbReference>
<comment type="similarity">
    <text evidence="3 7">Belongs to the peptidase M17 family.</text>
</comment>
<dbReference type="Gene3D" id="3.40.630.10">
    <property type="entry name" value="Zn peptidases"/>
    <property type="match status" value="1"/>
</dbReference>
<accession>A0A1B2I2X4</accession>
<comment type="catalytic activity">
    <reaction evidence="1 7">
        <text>Release of an N-terminal amino acid, Xaa-|-Yaa-, in which Xaa is preferably Leu, but may be other amino acids including Pro although not Arg or Lys, and Yaa may be Pro. Amino acid amides and methyl esters are also readily hydrolyzed, but rates on arylamides are exceedingly low.</text>
        <dbReference type="EC" id="3.4.11.1"/>
    </reaction>
</comment>
<organism evidence="9 10">
    <name type="scientific">Cloacibacillus porcorum</name>
    <dbReference type="NCBI Taxonomy" id="1197717"/>
    <lineage>
        <taxon>Bacteria</taxon>
        <taxon>Thermotogati</taxon>
        <taxon>Synergistota</taxon>
        <taxon>Synergistia</taxon>
        <taxon>Synergistales</taxon>
        <taxon>Synergistaceae</taxon>
        <taxon>Cloacibacillus</taxon>
    </lineage>
</organism>
<feature type="binding site" evidence="7">
    <location>
        <position position="337"/>
    </location>
    <ligand>
        <name>Mn(2+)</name>
        <dbReference type="ChEBI" id="CHEBI:29035"/>
        <label>1</label>
    </ligand>
</feature>
<comment type="catalytic activity">
    <reaction evidence="2 7">
        <text>Release of an N-terminal amino acid, preferentially leucine, but not glutamic or aspartic acids.</text>
        <dbReference type="EC" id="3.4.11.10"/>
    </reaction>
</comment>
<name>A0A1B2I2X4_9BACT</name>
<evidence type="ECO:0000256" key="2">
    <source>
        <dbReference type="ARBA" id="ARBA00000967"/>
    </source>
</evidence>
<evidence type="ECO:0000256" key="7">
    <source>
        <dbReference type="HAMAP-Rule" id="MF_00181"/>
    </source>
</evidence>
<evidence type="ECO:0000313" key="10">
    <source>
        <dbReference type="Proteomes" id="UP000093044"/>
    </source>
</evidence>
<dbReference type="EMBL" id="CP016757">
    <property type="protein sequence ID" value="ANZ44319.1"/>
    <property type="molecule type" value="Genomic_DNA"/>
</dbReference>
<dbReference type="GO" id="GO:0070006">
    <property type="term" value="F:metalloaminopeptidase activity"/>
    <property type="evidence" value="ECO:0007669"/>
    <property type="project" value="InterPro"/>
</dbReference>
<evidence type="ECO:0000313" key="9">
    <source>
        <dbReference type="EMBL" id="ANZ44319.1"/>
    </source>
</evidence>
<feature type="binding site" evidence="7">
    <location>
        <position position="278"/>
    </location>
    <ligand>
        <name>Mn(2+)</name>
        <dbReference type="ChEBI" id="CHEBI:29035"/>
        <label>2</label>
    </ligand>
</feature>
<dbReference type="PROSITE" id="PS00631">
    <property type="entry name" value="CYTOSOL_AP"/>
    <property type="match status" value="1"/>
</dbReference>
<dbReference type="PANTHER" id="PTHR11963:SF23">
    <property type="entry name" value="CYTOSOL AMINOPEPTIDASE"/>
    <property type="match status" value="1"/>
</dbReference>
<evidence type="ECO:0000256" key="5">
    <source>
        <dbReference type="ARBA" id="ARBA00022670"/>
    </source>
</evidence>
<sequence>MVVRTQDENFNAESLQAIGIVLQQGDPESLSLDPLRGEMRDFCRRVVVNEKFRAEAGSSLVIPLADKNVRCVVLAGTGSEEESTAEAVREAAFRVTRAAASKGLASLSITMARPQDERRACAAAEGAVLAGYRFGKYLEKDEKDKFAAPETVVIVDGCKKGIACGEIMAEAQCWTRDIANEPGNVINPVTLAAKAAALADELGLSCEIWNEERIQRENMGAYYAVARGSANPPRFIHLTYEPKVAAKGYIVLVGKGLTFDSGGLDIKPADFMTTMKGDKSGACAVLGALRAAAKLELPWKVSVIIAAAENMPGGRAYRPDDILRARNGKTIEINNTDAEGRLTLADALVYASELKPDMIVDIATLTGACAVALGTTTAGLFTNDDAFGEKVLKAGEASGERFWKLPMNDPNLRKQIKSPCADLVNSGGRYGGAITAAMFLEAFVGKDIPWVHLDIAAADFVKAPYSYYVKGASGFGARTLAELIREL</sequence>
<dbReference type="Gene3D" id="3.40.220.10">
    <property type="entry name" value="Leucine Aminopeptidase, subunit E, domain 1"/>
    <property type="match status" value="1"/>
</dbReference>
<dbReference type="InterPro" id="IPR011356">
    <property type="entry name" value="Leucine_aapep/pepB"/>
</dbReference>
<dbReference type="RefSeq" id="WP_066743323.1">
    <property type="nucleotide sequence ID" value="NZ_CP016757.1"/>
</dbReference>
<gene>
    <name evidence="7" type="primary">pepA</name>
    <name evidence="9" type="ORF">BED41_03970</name>
</gene>
<protein>
    <recommendedName>
        <fullName evidence="7">Probable cytosol aminopeptidase</fullName>
        <ecNumber evidence="7">3.4.11.1</ecNumber>
    </recommendedName>
    <alternativeName>
        <fullName evidence="7">Leucine aminopeptidase</fullName>
        <shortName evidence="7">LAP</shortName>
        <ecNumber evidence="7">3.4.11.10</ecNumber>
    </alternativeName>
    <alternativeName>
        <fullName evidence="7">Leucyl aminopeptidase</fullName>
    </alternativeName>
</protein>
<dbReference type="InterPro" id="IPR023042">
    <property type="entry name" value="Peptidase_M17_leu_NH2_pept"/>
</dbReference>
<evidence type="ECO:0000256" key="6">
    <source>
        <dbReference type="ARBA" id="ARBA00022801"/>
    </source>
</evidence>
<dbReference type="PRINTS" id="PR00481">
    <property type="entry name" value="LAMNOPPTDASE"/>
</dbReference>
<feature type="active site" evidence="7">
    <location>
        <position position="341"/>
    </location>
</feature>
<dbReference type="Proteomes" id="UP000093044">
    <property type="component" value="Chromosome"/>
</dbReference>
<keyword evidence="7" id="KW-0479">Metal-binding</keyword>
<dbReference type="GO" id="GO:0005737">
    <property type="term" value="C:cytoplasm"/>
    <property type="evidence" value="ECO:0007669"/>
    <property type="project" value="UniProtKB-SubCell"/>
</dbReference>
<keyword evidence="5 7" id="KW-0645">Protease</keyword>
<keyword evidence="4 7" id="KW-0031">Aminopeptidase</keyword>
<reference evidence="9" key="1">
    <citation type="submission" date="2016-08" db="EMBL/GenBank/DDBJ databases">
        <title>Complete genome of Cloacibacillus porcorum.</title>
        <authorList>
            <person name="Looft T."/>
            <person name="Bayles D.O."/>
            <person name="Alt D.P."/>
        </authorList>
    </citation>
    <scope>NUCLEOTIDE SEQUENCE [LARGE SCALE GENOMIC DNA]</scope>
    <source>
        <strain evidence="9">CL-84</strain>
    </source>
</reference>
<evidence type="ECO:0000256" key="1">
    <source>
        <dbReference type="ARBA" id="ARBA00000135"/>
    </source>
</evidence>
<feature type="binding site" evidence="7">
    <location>
        <position position="260"/>
    </location>
    <ligand>
        <name>Mn(2+)</name>
        <dbReference type="ChEBI" id="CHEBI:29035"/>
        <label>1</label>
    </ligand>
</feature>
<dbReference type="SUPFAM" id="SSF52949">
    <property type="entry name" value="Macro domain-like"/>
    <property type="match status" value="1"/>
</dbReference>
<feature type="active site" evidence="7">
    <location>
        <position position="267"/>
    </location>
</feature>
<dbReference type="AlphaFoldDB" id="A0A1B2I2X4"/>
<dbReference type="KEGG" id="cpor:BED41_03970"/>
<keyword evidence="7" id="KW-0464">Manganese</keyword>
<feature type="binding site" evidence="7">
    <location>
        <position position="339"/>
    </location>
    <ligand>
        <name>Mn(2+)</name>
        <dbReference type="ChEBI" id="CHEBI:29035"/>
        <label>2</label>
    </ligand>
</feature>
<evidence type="ECO:0000256" key="4">
    <source>
        <dbReference type="ARBA" id="ARBA00022438"/>
    </source>
</evidence>
<comment type="subcellular location">
    <subcellularLocation>
        <location evidence="7">Cytoplasm</location>
    </subcellularLocation>
</comment>
<keyword evidence="10" id="KW-1185">Reference proteome</keyword>
<keyword evidence="7" id="KW-0963">Cytoplasm</keyword>
<dbReference type="GO" id="GO:0030145">
    <property type="term" value="F:manganese ion binding"/>
    <property type="evidence" value="ECO:0007669"/>
    <property type="project" value="UniProtKB-UniRule"/>
</dbReference>
<dbReference type="PANTHER" id="PTHR11963">
    <property type="entry name" value="LEUCINE AMINOPEPTIDASE-RELATED"/>
    <property type="match status" value="1"/>
</dbReference>
<evidence type="ECO:0000259" key="8">
    <source>
        <dbReference type="PROSITE" id="PS00631"/>
    </source>
</evidence>
<dbReference type="GeneID" id="83057011"/>
<dbReference type="InterPro" id="IPR000819">
    <property type="entry name" value="Peptidase_M17_C"/>
</dbReference>
<dbReference type="EC" id="3.4.11.10" evidence="7"/>
<keyword evidence="6 7" id="KW-0378">Hydrolase</keyword>
<comment type="cofactor">
    <cofactor evidence="7">
        <name>Mn(2+)</name>
        <dbReference type="ChEBI" id="CHEBI:29035"/>
    </cofactor>
    <text evidence="7">Binds 2 manganese ions per subunit.</text>
</comment>